<keyword evidence="3" id="KW-1003">Cell membrane</keyword>
<name>A0A0F3N2A9_RICAM</name>
<comment type="caution">
    <text evidence="9">The sequence shown here is derived from an EMBL/GenBank/DDBJ whole genome shotgun (WGS) entry which is preliminary data.</text>
</comment>
<evidence type="ECO:0000259" key="8">
    <source>
        <dbReference type="PROSITE" id="PS50850"/>
    </source>
</evidence>
<feature type="domain" description="Major facilitator superfamily (MFS) profile" evidence="8">
    <location>
        <begin position="1"/>
        <end position="224"/>
    </location>
</feature>
<dbReference type="InterPro" id="IPR036259">
    <property type="entry name" value="MFS_trans_sf"/>
</dbReference>
<protein>
    <submittedName>
        <fullName evidence="9">Sugar (And other) transporter family protein</fullName>
    </submittedName>
</protein>
<dbReference type="InterPro" id="IPR011701">
    <property type="entry name" value="MFS"/>
</dbReference>
<dbReference type="Proteomes" id="UP000033556">
    <property type="component" value="Unassembled WGS sequence"/>
</dbReference>
<evidence type="ECO:0000256" key="5">
    <source>
        <dbReference type="ARBA" id="ARBA00022989"/>
    </source>
</evidence>
<organism evidence="9 10">
    <name type="scientific">Rickettsia amblyommatis str. Ac/Pa</name>
    <dbReference type="NCBI Taxonomy" id="1359164"/>
    <lineage>
        <taxon>Bacteria</taxon>
        <taxon>Pseudomonadati</taxon>
        <taxon>Pseudomonadota</taxon>
        <taxon>Alphaproteobacteria</taxon>
        <taxon>Rickettsiales</taxon>
        <taxon>Rickettsiaceae</taxon>
        <taxon>Rickettsieae</taxon>
        <taxon>Rickettsia</taxon>
        <taxon>spotted fever group</taxon>
    </lineage>
</organism>
<feature type="transmembrane region" description="Helical" evidence="7">
    <location>
        <begin position="69"/>
        <end position="98"/>
    </location>
</feature>
<feature type="transmembrane region" description="Helical" evidence="7">
    <location>
        <begin position="137"/>
        <end position="156"/>
    </location>
</feature>
<dbReference type="Gene3D" id="1.20.1250.20">
    <property type="entry name" value="MFS general substrate transporter like domains"/>
    <property type="match status" value="1"/>
</dbReference>
<keyword evidence="10" id="KW-1185">Reference proteome</keyword>
<keyword evidence="4 7" id="KW-0812">Transmembrane</keyword>
<dbReference type="Pfam" id="PF07690">
    <property type="entry name" value="MFS_1"/>
    <property type="match status" value="1"/>
</dbReference>
<reference evidence="9 10" key="1">
    <citation type="submission" date="2015-01" db="EMBL/GenBank/DDBJ databases">
        <title>Genome Sequencing of Rickettsiales.</title>
        <authorList>
            <person name="Daugherty S.C."/>
            <person name="Su Q."/>
            <person name="Abolude K."/>
            <person name="Beier-Sexton M."/>
            <person name="Carlyon J.A."/>
            <person name="Carter R."/>
            <person name="Day N.P."/>
            <person name="Dumler S.J."/>
            <person name="Dyachenko V."/>
            <person name="Godinez A."/>
            <person name="Kurtti T.J."/>
            <person name="Lichay M."/>
            <person name="Mullins K.E."/>
            <person name="Ott S."/>
            <person name="Pappas-Brown V."/>
            <person name="Paris D.H."/>
            <person name="Patel P."/>
            <person name="Richards A.L."/>
            <person name="Sadzewicz L."/>
            <person name="Sears K."/>
            <person name="Seidman D."/>
            <person name="Sengamalay N."/>
            <person name="Stenos J."/>
            <person name="Tallon L.J."/>
            <person name="Vincent G."/>
            <person name="Fraser C.M."/>
            <person name="Munderloh U."/>
            <person name="Dunning-Hotopp J.C."/>
        </authorList>
    </citation>
    <scope>NUCLEOTIDE SEQUENCE [LARGE SCALE GENOMIC DNA]</scope>
    <source>
        <strain evidence="9 10">Ac/Pa</strain>
    </source>
</reference>
<dbReference type="EMBL" id="LANR01000001">
    <property type="protein sequence ID" value="KJV61029.1"/>
    <property type="molecule type" value="Genomic_DNA"/>
</dbReference>
<evidence type="ECO:0000256" key="3">
    <source>
        <dbReference type="ARBA" id="ARBA00022475"/>
    </source>
</evidence>
<dbReference type="GO" id="GO:0005886">
    <property type="term" value="C:plasma membrane"/>
    <property type="evidence" value="ECO:0007669"/>
    <property type="project" value="UniProtKB-SubCell"/>
</dbReference>
<feature type="transmembrane region" description="Helical" evidence="7">
    <location>
        <begin position="203"/>
        <end position="222"/>
    </location>
</feature>
<dbReference type="InterPro" id="IPR020846">
    <property type="entry name" value="MFS_dom"/>
</dbReference>
<evidence type="ECO:0000256" key="7">
    <source>
        <dbReference type="SAM" id="Phobius"/>
    </source>
</evidence>
<evidence type="ECO:0000256" key="4">
    <source>
        <dbReference type="ARBA" id="ARBA00022692"/>
    </source>
</evidence>
<dbReference type="PANTHER" id="PTHR43045:SF1">
    <property type="entry name" value="SHIKIMATE TRANSPORTER"/>
    <property type="match status" value="1"/>
</dbReference>
<dbReference type="SUPFAM" id="SSF103473">
    <property type="entry name" value="MFS general substrate transporter"/>
    <property type="match status" value="1"/>
</dbReference>
<dbReference type="PATRIC" id="fig|1359164.3.peg.29"/>
<dbReference type="PANTHER" id="PTHR43045">
    <property type="entry name" value="SHIKIMATE TRANSPORTER"/>
    <property type="match status" value="1"/>
</dbReference>
<feature type="transmembrane region" description="Helical" evidence="7">
    <location>
        <begin position="45"/>
        <end position="63"/>
    </location>
</feature>
<gene>
    <name evidence="9" type="ORF">APHACPA_0028</name>
</gene>
<keyword evidence="2" id="KW-0813">Transport</keyword>
<keyword evidence="6 7" id="KW-0472">Membrane</keyword>
<evidence type="ECO:0000256" key="1">
    <source>
        <dbReference type="ARBA" id="ARBA00004429"/>
    </source>
</evidence>
<evidence type="ECO:0000313" key="9">
    <source>
        <dbReference type="EMBL" id="KJV61029.1"/>
    </source>
</evidence>
<sequence length="224" mass="24998">MFFPKYDSSAASLLSAFTFCSTFIFRPLGAYVFGRIGEKLGRKSTVIMTTTLMALSCIIIANAPTYEQVGYFAALITICCAIQGMASVGEIVVAELYLTEITKPPIQYPVVSFIAVASVIVITAALVIVSLVTTQGFNWRLAVWIGAIIAVVSGYARAHLRETPDFVDASARLLRKYEKANIDKKELKNDEIFNQKPNKKTTIYFFIMSCCLAHMFLLYLYYLW</sequence>
<accession>A0A0F3N2A9</accession>
<evidence type="ECO:0000313" key="10">
    <source>
        <dbReference type="Proteomes" id="UP000033556"/>
    </source>
</evidence>
<dbReference type="PROSITE" id="PS50850">
    <property type="entry name" value="MFS"/>
    <property type="match status" value="1"/>
</dbReference>
<feature type="transmembrane region" description="Helical" evidence="7">
    <location>
        <begin position="12"/>
        <end position="33"/>
    </location>
</feature>
<keyword evidence="5 7" id="KW-1133">Transmembrane helix</keyword>
<evidence type="ECO:0000256" key="6">
    <source>
        <dbReference type="ARBA" id="ARBA00023136"/>
    </source>
</evidence>
<feature type="transmembrane region" description="Helical" evidence="7">
    <location>
        <begin position="110"/>
        <end position="131"/>
    </location>
</feature>
<evidence type="ECO:0000256" key="2">
    <source>
        <dbReference type="ARBA" id="ARBA00022448"/>
    </source>
</evidence>
<proteinExistence type="predicted"/>
<dbReference type="GO" id="GO:0022857">
    <property type="term" value="F:transmembrane transporter activity"/>
    <property type="evidence" value="ECO:0007669"/>
    <property type="project" value="InterPro"/>
</dbReference>
<dbReference type="AlphaFoldDB" id="A0A0F3N2A9"/>
<comment type="subcellular location">
    <subcellularLocation>
        <location evidence="1">Cell inner membrane</location>
        <topology evidence="1">Multi-pass membrane protein</topology>
    </subcellularLocation>
</comment>